<dbReference type="CDD" id="cd19946">
    <property type="entry name" value="GlpA-like_Fer2_BFD-like"/>
    <property type="match status" value="1"/>
</dbReference>
<dbReference type="EMBL" id="CP002116">
    <property type="protein sequence ID" value="ADK82631.1"/>
    <property type="molecule type" value="Genomic_DNA"/>
</dbReference>
<feature type="domain" description="FAD dependent oxidoreductase" evidence="1">
    <location>
        <begin position="7"/>
        <end position="361"/>
    </location>
</feature>
<dbReference type="InterPro" id="IPR052745">
    <property type="entry name" value="G3P_Oxidase/Oxidoreductase"/>
</dbReference>
<evidence type="ECO:0000313" key="3">
    <source>
        <dbReference type="EMBL" id="ADK82631.1"/>
    </source>
</evidence>
<dbReference type="Proteomes" id="UP000002318">
    <property type="component" value="Chromosome"/>
</dbReference>
<dbReference type="InterPro" id="IPR041854">
    <property type="entry name" value="BFD-like_2Fe2S-bd_dom_sf"/>
</dbReference>
<dbReference type="eggNOG" id="COG0579">
    <property type="taxonomic scope" value="Bacteria"/>
</dbReference>
<dbReference type="AlphaFoldDB" id="E1R7C6"/>
<sequence>METKNFDVVIIGAGIVGSMVARRLSKFKLSVAVLEKEVDVGMGQSTANSAILHSGHDPEPGTMKAKMNKRGNELWKQYAPELGVEICDTGALVVAMNPEEKKQIKVLYERSNENGIEGVEMWSRAQALAREPHLSPECTGALWTPTAGVIDPFEGVVAAAEHAALNGVQFFFNTEVEHMVVEEGKLTTVKTNRGDFHARWFVNAAGIHSDEIMHMVGDRPDFVITARRGEYMIFDKAKVKVSNVIFPMPTENGKGILVSVTAHGNTLIGPNAHAIEQKEDTAVTKFGLSEILEQSKKVVPTISAQDVIATFSGVRATGNYCPDGSHRDFLIEISKRVKGLINLAGIESPGYVSSPAIAEEVERLLREEAGESFEEKKEYQPTRQPRVRFAKLSHDERAELIRKNPAYGRIVCRCEEVTEGEIVAAIHAPIPAVTYDAIKRRTWLGTGRCQGSFDYPRTMEILSRELNIPMTEITKRGPGSVFLFRKTKEIVEAGGTDGNNKAV</sequence>
<dbReference type="PANTHER" id="PTHR42720">
    <property type="entry name" value="GLYCEROL-3-PHOSPHATE DEHYDROGENASE"/>
    <property type="match status" value="1"/>
</dbReference>
<reference evidence="3 4" key="1">
    <citation type="journal article" date="2010" name="Stand. Genomic Sci.">
        <title>Complete genome sequence of Spirochaeta smaragdinae type strain (SEBR 4228).</title>
        <authorList>
            <person name="Mavromatis K."/>
            <person name="Yasawong M."/>
            <person name="Chertkov O."/>
            <person name="Lapidus A."/>
            <person name="Lucas S."/>
            <person name="Nolan M."/>
            <person name="Del Rio T.G."/>
            <person name="Tice H."/>
            <person name="Cheng J.F."/>
            <person name="Pitluck S."/>
            <person name="Liolios K."/>
            <person name="Ivanova N."/>
            <person name="Tapia R."/>
            <person name="Han C."/>
            <person name="Bruce D."/>
            <person name="Goodwin L."/>
            <person name="Pati A."/>
            <person name="Chen A."/>
            <person name="Palaniappan K."/>
            <person name="Land M."/>
            <person name="Hauser L."/>
            <person name="Chang Y.J."/>
            <person name="Jeffries C.D."/>
            <person name="Detter J.C."/>
            <person name="Rohde M."/>
            <person name="Brambilla E."/>
            <person name="Spring S."/>
            <person name="Goker M."/>
            <person name="Sikorski J."/>
            <person name="Woyke T."/>
            <person name="Bristow J."/>
            <person name="Eisen J.A."/>
            <person name="Markowitz V."/>
            <person name="Hugenholtz P."/>
            <person name="Klenk H.P."/>
            <person name="Kyrpides N.C."/>
        </authorList>
    </citation>
    <scope>NUCLEOTIDE SEQUENCE [LARGE SCALE GENOMIC DNA]</scope>
    <source>
        <strain evidence="4">DSM 11293 / JCM 15392 / SEBR 4228</strain>
    </source>
</reference>
<dbReference type="STRING" id="573413.Spirs_3543"/>
<dbReference type="Pfam" id="PF01266">
    <property type="entry name" value="DAO"/>
    <property type="match status" value="1"/>
</dbReference>
<dbReference type="Pfam" id="PF04324">
    <property type="entry name" value="Fer2_BFD"/>
    <property type="match status" value="1"/>
</dbReference>
<proteinExistence type="predicted"/>
<dbReference type="InterPro" id="IPR007419">
    <property type="entry name" value="BFD-like_2Fe2S-bd_dom"/>
</dbReference>
<dbReference type="HOGENOM" id="CLU_024775_3_1_12"/>
<accession>E1R7C6</accession>
<dbReference type="RefSeq" id="WP_013256090.1">
    <property type="nucleotide sequence ID" value="NC_014364.1"/>
</dbReference>
<dbReference type="Gene3D" id="3.30.9.10">
    <property type="entry name" value="D-Amino Acid Oxidase, subunit A, domain 2"/>
    <property type="match status" value="1"/>
</dbReference>
<protein>
    <submittedName>
        <fullName evidence="3">FAD dependent oxidoreductase</fullName>
    </submittedName>
</protein>
<evidence type="ECO:0000259" key="2">
    <source>
        <dbReference type="Pfam" id="PF04324"/>
    </source>
</evidence>
<name>E1R7C6_SEDSS</name>
<evidence type="ECO:0000259" key="1">
    <source>
        <dbReference type="Pfam" id="PF01266"/>
    </source>
</evidence>
<feature type="domain" description="BFD-like [2Fe-2S]-binding" evidence="2">
    <location>
        <begin position="410"/>
        <end position="451"/>
    </location>
</feature>
<dbReference type="SUPFAM" id="SSF51905">
    <property type="entry name" value="FAD/NAD(P)-binding domain"/>
    <property type="match status" value="1"/>
</dbReference>
<organism evidence="3 4">
    <name type="scientific">Sediminispirochaeta smaragdinae (strain DSM 11293 / JCM 15392 / SEBR 4228)</name>
    <name type="common">Spirochaeta smaragdinae</name>
    <dbReference type="NCBI Taxonomy" id="573413"/>
    <lineage>
        <taxon>Bacteria</taxon>
        <taxon>Pseudomonadati</taxon>
        <taxon>Spirochaetota</taxon>
        <taxon>Spirochaetia</taxon>
        <taxon>Spirochaetales</taxon>
        <taxon>Spirochaetaceae</taxon>
        <taxon>Sediminispirochaeta</taxon>
    </lineage>
</organism>
<dbReference type="Gene3D" id="1.10.10.1100">
    <property type="entry name" value="BFD-like [2Fe-2S]-binding domain"/>
    <property type="match status" value="1"/>
</dbReference>
<evidence type="ECO:0000313" key="4">
    <source>
        <dbReference type="Proteomes" id="UP000002318"/>
    </source>
</evidence>
<gene>
    <name evidence="3" type="ordered locus">Spirs_3543</name>
</gene>
<dbReference type="Gene3D" id="3.50.50.60">
    <property type="entry name" value="FAD/NAD(P)-binding domain"/>
    <property type="match status" value="1"/>
</dbReference>
<dbReference type="InterPro" id="IPR036188">
    <property type="entry name" value="FAD/NAD-bd_sf"/>
</dbReference>
<dbReference type="InterPro" id="IPR006076">
    <property type="entry name" value="FAD-dep_OxRdtase"/>
</dbReference>
<dbReference type="PANTHER" id="PTHR42720:SF1">
    <property type="entry name" value="GLYCEROL 3-PHOSPHATE OXIDASE"/>
    <property type="match status" value="1"/>
</dbReference>
<keyword evidence="4" id="KW-1185">Reference proteome</keyword>
<dbReference type="KEGG" id="ssm:Spirs_3543"/>
<dbReference type="OrthoDB" id="9801699at2"/>